<protein>
    <submittedName>
        <fullName evidence="1">Uncharacterized protein</fullName>
    </submittedName>
</protein>
<name>A0AAV1Q6H7_SCOSC</name>
<evidence type="ECO:0000313" key="2">
    <source>
        <dbReference type="Proteomes" id="UP001314229"/>
    </source>
</evidence>
<dbReference type="AlphaFoldDB" id="A0AAV1Q6H7"/>
<proteinExistence type="predicted"/>
<dbReference type="EMBL" id="CAWUFR010000460">
    <property type="protein sequence ID" value="CAK6978151.1"/>
    <property type="molecule type" value="Genomic_DNA"/>
</dbReference>
<gene>
    <name evidence="1" type="ORF">FSCOSCO3_A005133</name>
</gene>
<sequence length="144" mass="15910">MKKTGGEQGRGKLDDKCQKLESNPQHLEYRDDGVGCGQVTQQKFCIFIQQDDIWQLFDLCMGRAISPVPTLCHPTGLLLPVPHHAPCPETSVSVCIQARKKSRTRGAFLLERLAHLGKMRDNGIMETLGLHHQGHAGKCPTGTI</sequence>
<evidence type="ECO:0000313" key="1">
    <source>
        <dbReference type="EMBL" id="CAK6978151.1"/>
    </source>
</evidence>
<dbReference type="Proteomes" id="UP001314229">
    <property type="component" value="Unassembled WGS sequence"/>
</dbReference>
<accession>A0AAV1Q6H7</accession>
<keyword evidence="2" id="KW-1185">Reference proteome</keyword>
<comment type="caution">
    <text evidence="1">The sequence shown here is derived from an EMBL/GenBank/DDBJ whole genome shotgun (WGS) entry which is preliminary data.</text>
</comment>
<reference evidence="1 2" key="1">
    <citation type="submission" date="2024-01" db="EMBL/GenBank/DDBJ databases">
        <authorList>
            <person name="Alioto T."/>
            <person name="Alioto T."/>
            <person name="Gomez Garrido J."/>
        </authorList>
    </citation>
    <scope>NUCLEOTIDE SEQUENCE [LARGE SCALE GENOMIC DNA]</scope>
</reference>
<organism evidence="1 2">
    <name type="scientific">Scomber scombrus</name>
    <name type="common">Atlantic mackerel</name>
    <name type="synonym">Scomber vernalis</name>
    <dbReference type="NCBI Taxonomy" id="13677"/>
    <lineage>
        <taxon>Eukaryota</taxon>
        <taxon>Metazoa</taxon>
        <taxon>Chordata</taxon>
        <taxon>Craniata</taxon>
        <taxon>Vertebrata</taxon>
        <taxon>Euteleostomi</taxon>
        <taxon>Actinopterygii</taxon>
        <taxon>Neopterygii</taxon>
        <taxon>Teleostei</taxon>
        <taxon>Neoteleostei</taxon>
        <taxon>Acanthomorphata</taxon>
        <taxon>Pelagiaria</taxon>
        <taxon>Scombriformes</taxon>
        <taxon>Scombridae</taxon>
        <taxon>Scomber</taxon>
    </lineage>
</organism>